<organism evidence="2">
    <name type="scientific">uncultured Caudovirales phage</name>
    <dbReference type="NCBI Taxonomy" id="2100421"/>
    <lineage>
        <taxon>Viruses</taxon>
        <taxon>Duplodnaviria</taxon>
        <taxon>Heunggongvirae</taxon>
        <taxon>Uroviricota</taxon>
        <taxon>Caudoviricetes</taxon>
        <taxon>Peduoviridae</taxon>
        <taxon>Maltschvirus</taxon>
        <taxon>Maltschvirus maltsch</taxon>
    </lineage>
</organism>
<dbReference type="Gene3D" id="3.10.450.40">
    <property type="match status" value="1"/>
</dbReference>
<protein>
    <submittedName>
        <fullName evidence="2">COG3628 Phage baseplate assembly protein W</fullName>
    </submittedName>
</protein>
<accession>A0A6J5MAM0</accession>
<dbReference type="EMBL" id="LR796380">
    <property type="protein sequence ID" value="CAB4140749.1"/>
    <property type="molecule type" value="Genomic_DNA"/>
</dbReference>
<evidence type="ECO:0000313" key="2">
    <source>
        <dbReference type="EMBL" id="CAB4140749.1"/>
    </source>
</evidence>
<feature type="domain" description="IraD/Gp25-like" evidence="1">
    <location>
        <begin position="40"/>
        <end position="124"/>
    </location>
</feature>
<name>A0A6J5MAM0_9CAUD</name>
<dbReference type="InterPro" id="IPR007048">
    <property type="entry name" value="IraD/Gp25-like"/>
</dbReference>
<gene>
    <name evidence="2" type="ORF">UFOVP395_84</name>
</gene>
<proteinExistence type="predicted"/>
<dbReference type="SUPFAM" id="SSF160719">
    <property type="entry name" value="gpW/gp25-like"/>
    <property type="match status" value="1"/>
</dbReference>
<reference evidence="2" key="1">
    <citation type="submission" date="2020-04" db="EMBL/GenBank/DDBJ databases">
        <authorList>
            <person name="Chiriac C."/>
            <person name="Salcher M."/>
            <person name="Ghai R."/>
            <person name="Kavagutti S V."/>
        </authorList>
    </citation>
    <scope>NUCLEOTIDE SEQUENCE</scope>
</reference>
<evidence type="ECO:0000259" key="1">
    <source>
        <dbReference type="Pfam" id="PF04965"/>
    </source>
</evidence>
<sequence>MSTRADNFTQTRKLPDLFSDFMDDLTPHPVTKDIVRIKNDQAIKQSIKNIVLTSFGERLFQPTIGSEVANALFEPNDIILEENLKFTIRSAIAFHEPRAQVLNVEVFTFSEENRVAINIYFSIINSTTVQNVNLILRRVR</sequence>
<dbReference type="Pfam" id="PF04965">
    <property type="entry name" value="GPW_gp25"/>
    <property type="match status" value="1"/>
</dbReference>